<proteinExistence type="predicted"/>
<protein>
    <submittedName>
        <fullName evidence="1">Uncharacterized protein</fullName>
    </submittedName>
</protein>
<evidence type="ECO:0000313" key="1">
    <source>
        <dbReference type="EMBL" id="KAJ0195631.1"/>
    </source>
</evidence>
<organism evidence="1 2">
    <name type="scientific">Lactuca sativa</name>
    <name type="common">Garden lettuce</name>
    <dbReference type="NCBI Taxonomy" id="4236"/>
    <lineage>
        <taxon>Eukaryota</taxon>
        <taxon>Viridiplantae</taxon>
        <taxon>Streptophyta</taxon>
        <taxon>Embryophyta</taxon>
        <taxon>Tracheophyta</taxon>
        <taxon>Spermatophyta</taxon>
        <taxon>Magnoliopsida</taxon>
        <taxon>eudicotyledons</taxon>
        <taxon>Gunneridae</taxon>
        <taxon>Pentapetalae</taxon>
        <taxon>asterids</taxon>
        <taxon>campanulids</taxon>
        <taxon>Asterales</taxon>
        <taxon>Asteraceae</taxon>
        <taxon>Cichorioideae</taxon>
        <taxon>Cichorieae</taxon>
        <taxon>Lactucinae</taxon>
        <taxon>Lactuca</taxon>
    </lineage>
</organism>
<accession>A0A9R1UXI0</accession>
<sequence length="108" mass="12627">MRVFIGRVESLEEPAMVRSSETMEESVMRRERKGGVEGLLIPYLDEMKLISRENKDEEYAFFLKKFIPGYLPPHHGRYVVSDKNGKGGSFHAKIWYLFFDCLNVDLIH</sequence>
<gene>
    <name evidence="1" type="ORF">LSAT_V11C700380530</name>
</gene>
<comment type="caution">
    <text evidence="1">The sequence shown here is derived from an EMBL/GenBank/DDBJ whole genome shotgun (WGS) entry which is preliminary data.</text>
</comment>
<keyword evidence="2" id="KW-1185">Reference proteome</keyword>
<reference evidence="1 2" key="1">
    <citation type="journal article" date="2017" name="Nat. Commun.">
        <title>Genome assembly with in vitro proximity ligation data and whole-genome triplication in lettuce.</title>
        <authorList>
            <person name="Reyes-Chin-Wo S."/>
            <person name="Wang Z."/>
            <person name="Yang X."/>
            <person name="Kozik A."/>
            <person name="Arikit S."/>
            <person name="Song C."/>
            <person name="Xia L."/>
            <person name="Froenicke L."/>
            <person name="Lavelle D.O."/>
            <person name="Truco M.J."/>
            <person name="Xia R."/>
            <person name="Zhu S."/>
            <person name="Xu C."/>
            <person name="Xu H."/>
            <person name="Xu X."/>
            <person name="Cox K."/>
            <person name="Korf I."/>
            <person name="Meyers B.C."/>
            <person name="Michelmore R.W."/>
        </authorList>
    </citation>
    <scope>NUCLEOTIDE SEQUENCE [LARGE SCALE GENOMIC DNA]</scope>
    <source>
        <strain evidence="2">cv. Salinas</strain>
        <tissue evidence="1">Seedlings</tissue>
    </source>
</reference>
<evidence type="ECO:0000313" key="2">
    <source>
        <dbReference type="Proteomes" id="UP000235145"/>
    </source>
</evidence>
<dbReference type="Proteomes" id="UP000235145">
    <property type="component" value="Unassembled WGS sequence"/>
</dbReference>
<dbReference type="AlphaFoldDB" id="A0A9R1UXI0"/>
<dbReference type="EMBL" id="NBSK02000007">
    <property type="protein sequence ID" value="KAJ0195631.1"/>
    <property type="molecule type" value="Genomic_DNA"/>
</dbReference>
<name>A0A9R1UXI0_LACSA</name>